<dbReference type="AlphaFoldDB" id="A0A841FKI5"/>
<name>A0A841FKI5_9ACTN</name>
<dbReference type="Proteomes" id="UP000548476">
    <property type="component" value="Unassembled WGS sequence"/>
</dbReference>
<organism evidence="1 2">
    <name type="scientific">Phytomonospora endophytica</name>
    <dbReference type="NCBI Taxonomy" id="714109"/>
    <lineage>
        <taxon>Bacteria</taxon>
        <taxon>Bacillati</taxon>
        <taxon>Actinomycetota</taxon>
        <taxon>Actinomycetes</taxon>
        <taxon>Micromonosporales</taxon>
        <taxon>Micromonosporaceae</taxon>
        <taxon>Phytomonospora</taxon>
    </lineage>
</organism>
<accession>A0A841FKI5</accession>
<reference evidence="1 2" key="1">
    <citation type="submission" date="2020-08" db="EMBL/GenBank/DDBJ databases">
        <title>Genomic Encyclopedia of Type Strains, Phase IV (KMG-IV): sequencing the most valuable type-strain genomes for metagenomic binning, comparative biology and taxonomic classification.</title>
        <authorList>
            <person name="Goeker M."/>
        </authorList>
    </citation>
    <scope>NUCLEOTIDE SEQUENCE [LARGE SCALE GENOMIC DNA]</scope>
    <source>
        <strain evidence="1 2">YIM 65646</strain>
    </source>
</reference>
<keyword evidence="2" id="KW-1185">Reference proteome</keyword>
<gene>
    <name evidence="1" type="ORF">HNR73_004547</name>
</gene>
<comment type="caution">
    <text evidence="1">The sequence shown here is derived from an EMBL/GenBank/DDBJ whole genome shotgun (WGS) entry which is preliminary data.</text>
</comment>
<sequence>MNLRWLLAVLIVLGLAAVAMPFLNPPPAEIPPTLVGVTAAPAEPIQISAPRREGPVDVQEPRPIGIRVYRPATGVPLGDIGDLEAAASILVRTYGGSGKPRLGPFVHRVVDGYPTVELANGYEDWTAVSTYVFAPGLIVEVTCMLADADPDDRLADCAATIDGLVFP</sequence>
<evidence type="ECO:0000313" key="2">
    <source>
        <dbReference type="Proteomes" id="UP000548476"/>
    </source>
</evidence>
<dbReference type="EMBL" id="JACHGT010000009">
    <property type="protein sequence ID" value="MBB6036676.1"/>
    <property type="molecule type" value="Genomic_DNA"/>
</dbReference>
<protein>
    <submittedName>
        <fullName evidence="1">Uncharacterized protein</fullName>
    </submittedName>
</protein>
<proteinExistence type="predicted"/>
<dbReference type="RefSeq" id="WP_184789502.1">
    <property type="nucleotide sequence ID" value="NZ_BONT01000033.1"/>
</dbReference>
<evidence type="ECO:0000313" key="1">
    <source>
        <dbReference type="EMBL" id="MBB6036676.1"/>
    </source>
</evidence>